<dbReference type="Pfam" id="PF00903">
    <property type="entry name" value="Glyoxalase"/>
    <property type="match status" value="1"/>
</dbReference>
<proteinExistence type="predicted"/>
<dbReference type="InterPro" id="IPR029068">
    <property type="entry name" value="Glyas_Bleomycin-R_OHBP_Dase"/>
</dbReference>
<keyword evidence="3" id="KW-1185">Reference proteome</keyword>
<evidence type="ECO:0000313" key="2">
    <source>
        <dbReference type="EMBL" id="TXC70467.1"/>
    </source>
</evidence>
<dbReference type="InterPro" id="IPR004360">
    <property type="entry name" value="Glyas_Fos-R_dOase_dom"/>
</dbReference>
<dbReference type="InterPro" id="IPR037523">
    <property type="entry name" value="VOC_core"/>
</dbReference>
<dbReference type="Proteomes" id="UP000321250">
    <property type="component" value="Unassembled WGS sequence"/>
</dbReference>
<feature type="domain" description="VOC" evidence="1">
    <location>
        <begin position="9"/>
        <end position="150"/>
    </location>
</feature>
<dbReference type="Gene3D" id="3.10.180.10">
    <property type="entry name" value="2,3-Dihydroxybiphenyl 1,2-Dioxygenase, domain 1"/>
    <property type="match status" value="1"/>
</dbReference>
<organism evidence="2 3">
    <name type="scientific">Sphingomonas ginsenosidivorax</name>
    <dbReference type="NCBI Taxonomy" id="862135"/>
    <lineage>
        <taxon>Bacteria</taxon>
        <taxon>Pseudomonadati</taxon>
        <taxon>Pseudomonadota</taxon>
        <taxon>Alphaproteobacteria</taxon>
        <taxon>Sphingomonadales</taxon>
        <taxon>Sphingomonadaceae</taxon>
        <taxon>Sphingomonas</taxon>
    </lineage>
</organism>
<dbReference type="AlphaFoldDB" id="A0A5C6UCC0"/>
<reference evidence="2 3" key="1">
    <citation type="journal article" date="2013" name="Antonie Van Leeuwenhoek">
        <title>Sphingomonas ginsenosidivorax sp. nov., with the ability to transform ginsenosides.</title>
        <authorList>
            <person name="Jin X.F."/>
            <person name="Kim J.K."/>
            <person name="Liu Q.M."/>
            <person name="Kang M.S."/>
            <person name="He D."/>
            <person name="Jin F.X."/>
            <person name="Kim S.C."/>
            <person name="Im W.T."/>
        </authorList>
    </citation>
    <scope>NUCLEOTIDE SEQUENCE [LARGE SCALE GENOMIC DNA]</scope>
    <source>
        <strain evidence="2 3">KHI67</strain>
    </source>
</reference>
<accession>A0A5C6UCC0</accession>
<protein>
    <submittedName>
        <fullName evidence="2">Glyoxalase</fullName>
    </submittedName>
</protein>
<dbReference type="OrthoDB" id="2613830at2"/>
<dbReference type="RefSeq" id="WP_147080690.1">
    <property type="nucleotide sequence ID" value="NZ_VOQR01000001.1"/>
</dbReference>
<dbReference type="EMBL" id="VOQR01000001">
    <property type="protein sequence ID" value="TXC70467.1"/>
    <property type="molecule type" value="Genomic_DNA"/>
</dbReference>
<dbReference type="SUPFAM" id="SSF54593">
    <property type="entry name" value="Glyoxalase/Bleomycin resistance protein/Dihydroxybiphenyl dioxygenase"/>
    <property type="match status" value="1"/>
</dbReference>
<evidence type="ECO:0000259" key="1">
    <source>
        <dbReference type="PROSITE" id="PS51819"/>
    </source>
</evidence>
<comment type="caution">
    <text evidence="2">The sequence shown here is derived from an EMBL/GenBank/DDBJ whole genome shotgun (WGS) entry which is preliminary data.</text>
</comment>
<evidence type="ECO:0000313" key="3">
    <source>
        <dbReference type="Proteomes" id="UP000321250"/>
    </source>
</evidence>
<sequence length="151" mass="15778">MAEGDDVITVDHTGFSVASLDDAVRFLTEALGFSLFRTGEMGGDFLRDATGVDDPRCRMALVVSPAGYPIELLEYSTGPTLGRVPDSAGAIGAAHQAVTVPRIEPVIARIVAQGWRVNGSPRAIPGGPRAGTIVAYVSGPDGVTVELMQRL</sequence>
<name>A0A5C6UCC0_9SPHN</name>
<dbReference type="PROSITE" id="PS51819">
    <property type="entry name" value="VOC"/>
    <property type="match status" value="1"/>
</dbReference>
<gene>
    <name evidence="2" type="ORF">FSB78_05555</name>
</gene>